<protein>
    <submittedName>
        <fullName evidence="1">Uncharacterized protein</fullName>
    </submittedName>
</protein>
<dbReference type="PANTHER" id="PTHR31300:SF9">
    <property type="entry name" value="SPINDLE ASSEMBLY ABNORMAL PROTEIN (DUF620)"/>
    <property type="match status" value="1"/>
</dbReference>
<proteinExistence type="predicted"/>
<comment type="caution">
    <text evidence="1">The sequence shown here is derived from an EMBL/GenBank/DDBJ whole genome shotgun (WGS) entry which is preliminary data.</text>
</comment>
<dbReference type="PANTHER" id="PTHR31300">
    <property type="entry name" value="LIPASE"/>
    <property type="match status" value="1"/>
</dbReference>
<reference evidence="1 2" key="1">
    <citation type="submission" date="2020-08" db="EMBL/GenBank/DDBJ databases">
        <title>Plant Genome Project.</title>
        <authorList>
            <person name="Zhang R.-G."/>
        </authorList>
    </citation>
    <scope>NUCLEOTIDE SEQUENCE [LARGE SCALE GENOMIC DNA]</scope>
    <source>
        <tissue evidence="1">Rhizome</tissue>
    </source>
</reference>
<dbReference type="EMBL" id="JACMSC010000010">
    <property type="protein sequence ID" value="KAG6504877.1"/>
    <property type="molecule type" value="Genomic_DNA"/>
</dbReference>
<evidence type="ECO:0000313" key="2">
    <source>
        <dbReference type="Proteomes" id="UP000734854"/>
    </source>
</evidence>
<dbReference type="InterPro" id="IPR006873">
    <property type="entry name" value="DUF620"/>
</dbReference>
<keyword evidence="2" id="KW-1185">Reference proteome</keyword>
<evidence type="ECO:0000313" key="1">
    <source>
        <dbReference type="EMBL" id="KAG6504877.1"/>
    </source>
</evidence>
<accession>A0A8J5GJX6</accession>
<sequence length="383" mass="42485">MVMRRLCRKLDREDGLETVLEVPIPEEMFADDVNAGGEMRTWLNAQAFDNAAADDQHQQQQVSRRKSELQLLLNVVGLPLVPCPVPSDHAFGGRSILLRDNSSLQESSAKYIIHQYIAATGGQAALTSISTMYAVGKVRMSASEFQGSDGPNEVGGYVLWQRSPDVWYFELIMAGCKMSAGSDGKLTWRQSASMQSHALRGPPRPLRRSLQGLDPRSTANLFSNDAVCTGEKTINGEECFMLKLEADRETLKARSAANFDMVHHTIWGYFSQRTGLLVQLDDTYLLSMKGAGGCGQTIFWETTMESALDDYRLVDGVSVSVSVAHAGHTTVTLSRYGEGTAKHKRRMEETWTIEEVDFNLLGLSMDCFLPPADMKKDQDGWQQ</sequence>
<name>A0A8J5GJX6_ZINOF</name>
<dbReference type="Proteomes" id="UP000734854">
    <property type="component" value="Unassembled WGS sequence"/>
</dbReference>
<dbReference type="Pfam" id="PF04788">
    <property type="entry name" value="DUF620"/>
    <property type="match status" value="1"/>
</dbReference>
<organism evidence="1 2">
    <name type="scientific">Zingiber officinale</name>
    <name type="common">Ginger</name>
    <name type="synonym">Amomum zingiber</name>
    <dbReference type="NCBI Taxonomy" id="94328"/>
    <lineage>
        <taxon>Eukaryota</taxon>
        <taxon>Viridiplantae</taxon>
        <taxon>Streptophyta</taxon>
        <taxon>Embryophyta</taxon>
        <taxon>Tracheophyta</taxon>
        <taxon>Spermatophyta</taxon>
        <taxon>Magnoliopsida</taxon>
        <taxon>Liliopsida</taxon>
        <taxon>Zingiberales</taxon>
        <taxon>Zingiberaceae</taxon>
        <taxon>Zingiber</taxon>
    </lineage>
</organism>
<gene>
    <name evidence="1" type="ORF">ZIOFF_037225</name>
</gene>
<dbReference type="AlphaFoldDB" id="A0A8J5GJX6"/>